<evidence type="ECO:0000256" key="2">
    <source>
        <dbReference type="ARBA" id="ARBA00022679"/>
    </source>
</evidence>
<dbReference type="PANTHER" id="PTHR12526:SF510">
    <property type="entry name" value="D-INOSITOL 3-PHOSPHATE GLYCOSYLTRANSFERASE"/>
    <property type="match status" value="1"/>
</dbReference>
<dbReference type="EC" id="2.4.-.-" evidence="4"/>
<dbReference type="RefSeq" id="WP_369765676.1">
    <property type="nucleotide sequence ID" value="NZ_CP165627.1"/>
</dbReference>
<dbReference type="AlphaFoldDB" id="A0AB39WPJ4"/>
<evidence type="ECO:0000313" key="4">
    <source>
        <dbReference type="EMBL" id="XDV02390.1"/>
    </source>
</evidence>
<name>A0AB39WPJ4_9FLAO</name>
<dbReference type="InterPro" id="IPR001296">
    <property type="entry name" value="Glyco_trans_1"/>
</dbReference>
<dbReference type="CDD" id="cd03801">
    <property type="entry name" value="GT4_PimA-like"/>
    <property type="match status" value="1"/>
</dbReference>
<proteinExistence type="predicted"/>
<organism evidence="4">
    <name type="scientific">Flavobacterium sp. WC2429</name>
    <dbReference type="NCBI Taxonomy" id="3234140"/>
    <lineage>
        <taxon>Bacteria</taxon>
        <taxon>Pseudomonadati</taxon>
        <taxon>Bacteroidota</taxon>
        <taxon>Flavobacteriia</taxon>
        <taxon>Flavobacteriales</taxon>
        <taxon>Flavobacteriaceae</taxon>
        <taxon>Flavobacterium</taxon>
    </lineage>
</organism>
<feature type="domain" description="Glycosyl transferase family 1" evidence="3">
    <location>
        <begin position="245"/>
        <end position="394"/>
    </location>
</feature>
<dbReference type="Pfam" id="PF00534">
    <property type="entry name" value="Glycos_transf_1"/>
    <property type="match status" value="1"/>
</dbReference>
<dbReference type="Gene3D" id="3.40.50.2000">
    <property type="entry name" value="Glycogen Phosphorylase B"/>
    <property type="match status" value="2"/>
</dbReference>
<dbReference type="EMBL" id="CP165627">
    <property type="protein sequence ID" value="XDV02390.1"/>
    <property type="molecule type" value="Genomic_DNA"/>
</dbReference>
<gene>
    <name evidence="4" type="ORF">AB3G32_01720</name>
</gene>
<dbReference type="SUPFAM" id="SSF53756">
    <property type="entry name" value="UDP-Glycosyltransferase/glycogen phosphorylase"/>
    <property type="match status" value="1"/>
</dbReference>
<reference evidence="4" key="1">
    <citation type="submission" date="2024-07" db="EMBL/GenBank/DDBJ databases">
        <authorList>
            <person name="Biller S.J."/>
        </authorList>
    </citation>
    <scope>NUCLEOTIDE SEQUENCE</scope>
    <source>
        <strain evidence="4">WC2429</strain>
    </source>
</reference>
<evidence type="ECO:0000259" key="3">
    <source>
        <dbReference type="Pfam" id="PF00534"/>
    </source>
</evidence>
<keyword evidence="2 4" id="KW-0808">Transferase</keyword>
<keyword evidence="1 4" id="KW-0328">Glycosyltransferase</keyword>
<sequence length="416" mass="46391">MGILFSHPTGNANVRAVAKGLVSKGILYRFYTSIAVFPGSFWYKIASIKGLSEFKRRSFDPALESSTHLYPIGELGRALAIKMKWKQLIAHETGRFSVDENYQAFDKHVAKSLAKAQKNGVTAVYAYEDGALETFREAKKLGLYCIYDLPIAYWETGRKLMQEEAIRLPQWASTLGGGIKDSEVKLARKTQEMELADVIVGPGSFVMNSIPAWAKDKKQIVSPFGSPIVTNDSKKQLIEKKDTNAPLRVLFVGSMGQRKGLGDLFTAMQLLNNPKIELVVLGSLLAPLDFYKKEFAHFIHEIGRPHNEVLALMRSCDVFCLPSIVEGRALVMQEAMSQGLPIIITPNTGGEDLVIEGETGFLVPIRSPEAIAQKINWFQENRDRIPAMGKKAQEHASQYTWDKYAETIVDELADFL</sequence>
<evidence type="ECO:0000256" key="1">
    <source>
        <dbReference type="ARBA" id="ARBA00022676"/>
    </source>
</evidence>
<accession>A0AB39WPJ4</accession>
<protein>
    <submittedName>
        <fullName evidence="4">Glycosyltransferase family 4 protein</fullName>
        <ecNumber evidence="4">2.4.-.-</ecNumber>
    </submittedName>
</protein>
<dbReference type="GO" id="GO:0016757">
    <property type="term" value="F:glycosyltransferase activity"/>
    <property type="evidence" value="ECO:0007669"/>
    <property type="project" value="UniProtKB-KW"/>
</dbReference>
<dbReference type="PANTHER" id="PTHR12526">
    <property type="entry name" value="GLYCOSYLTRANSFERASE"/>
    <property type="match status" value="1"/>
</dbReference>